<dbReference type="AlphaFoldDB" id="A0A9X3P9T4"/>
<feature type="domain" description="Zinc finger CGNR" evidence="1">
    <location>
        <begin position="150"/>
        <end position="189"/>
    </location>
</feature>
<keyword evidence="3" id="KW-1185">Reference proteome</keyword>
<dbReference type="PANTHER" id="PTHR35525">
    <property type="entry name" value="BLL6575 PROTEIN"/>
    <property type="match status" value="1"/>
</dbReference>
<accession>A0A9X3P9T4</accession>
<gene>
    <name evidence="2" type="ORF">O1R50_15305</name>
</gene>
<sequence length="193" mass="20905">MPALLHPDEPVPVRLMNTIWADRSSLHDDLATVDDLRAWLAAVDPEHGDTALGEADLTAFRSLRDALRRLAAFVTDDTREKAASPTAEVAEAVAEANHAVEAAPAWPHLEFGDGDLRLSRPGGGSSAARSRSLIASQAIALLTGPGREELRACYGPGCVLYFVKDHPRREWCSAGCGNRARAARHYARHKSEH</sequence>
<evidence type="ECO:0000313" key="2">
    <source>
        <dbReference type="EMBL" id="MDA1360997.1"/>
    </source>
</evidence>
<dbReference type="PANTHER" id="PTHR35525:SF3">
    <property type="entry name" value="BLL6575 PROTEIN"/>
    <property type="match status" value="1"/>
</dbReference>
<dbReference type="SUPFAM" id="SSF160904">
    <property type="entry name" value="Jann2411-like"/>
    <property type="match status" value="1"/>
</dbReference>
<dbReference type="Proteomes" id="UP001146067">
    <property type="component" value="Unassembled WGS sequence"/>
</dbReference>
<dbReference type="RefSeq" id="WP_270110957.1">
    <property type="nucleotide sequence ID" value="NZ_JAPZVP010000011.1"/>
</dbReference>
<organism evidence="2 3">
    <name type="scientific">Glycomyces luteolus</name>
    <dbReference type="NCBI Taxonomy" id="2670330"/>
    <lineage>
        <taxon>Bacteria</taxon>
        <taxon>Bacillati</taxon>
        <taxon>Actinomycetota</taxon>
        <taxon>Actinomycetes</taxon>
        <taxon>Glycomycetales</taxon>
        <taxon>Glycomycetaceae</taxon>
        <taxon>Glycomyces</taxon>
    </lineage>
</organism>
<evidence type="ECO:0000259" key="1">
    <source>
        <dbReference type="Pfam" id="PF11706"/>
    </source>
</evidence>
<evidence type="ECO:0000313" key="3">
    <source>
        <dbReference type="Proteomes" id="UP001146067"/>
    </source>
</evidence>
<comment type="caution">
    <text evidence="2">The sequence shown here is derived from an EMBL/GenBank/DDBJ whole genome shotgun (WGS) entry which is preliminary data.</text>
</comment>
<dbReference type="EMBL" id="JAPZVP010000011">
    <property type="protein sequence ID" value="MDA1360997.1"/>
    <property type="molecule type" value="Genomic_DNA"/>
</dbReference>
<dbReference type="InterPro" id="IPR010852">
    <property type="entry name" value="ABATE"/>
</dbReference>
<dbReference type="InterPro" id="IPR021005">
    <property type="entry name" value="Znf_CGNR"/>
</dbReference>
<dbReference type="InterPro" id="IPR023286">
    <property type="entry name" value="ABATE_dom_sf"/>
</dbReference>
<protein>
    <submittedName>
        <fullName evidence="2">ABATE domain-containing protein</fullName>
    </submittedName>
</protein>
<dbReference type="Pfam" id="PF11706">
    <property type="entry name" value="zf-CGNR"/>
    <property type="match status" value="1"/>
</dbReference>
<dbReference type="Pfam" id="PF07336">
    <property type="entry name" value="ABATE"/>
    <property type="match status" value="1"/>
</dbReference>
<reference evidence="2" key="1">
    <citation type="submission" date="2022-12" db="EMBL/GenBank/DDBJ databases">
        <title>Gycomyces niveus sp.nov.,a novel actinomycete isolated from soil in Shouguan.</title>
        <authorList>
            <person name="Yang X."/>
        </authorList>
    </citation>
    <scope>NUCLEOTIDE SEQUENCE</scope>
    <source>
        <strain evidence="2">NEAU-A15</strain>
    </source>
</reference>
<name>A0A9X3P9T4_9ACTN</name>
<proteinExistence type="predicted"/>
<dbReference type="Gene3D" id="1.10.3300.10">
    <property type="entry name" value="Jann2411-like domain"/>
    <property type="match status" value="1"/>
</dbReference>